<sequence>MKKTTIATLILLNLACHSAIAAQDKAYFHESQVDYLTSSEEFSDGQWGLQYRYYATAVNQETVPYALSGYLAQTSNIGGQYVGIGDDDTRYYIDGTYVFDSKWFIGLGFKKTDINDSNNLKLIDSYKTTTPDSKTYQVTGGYYLNKASAAYLSYNYSDGTDDSHRTYTEDVTGHYYGLGLKTLVPMTVTEGIYIDASYQYADTETKYSGIGFGGKTEQTSNNFNLTADWYFTRSWSFGGYYHTDDASNDNDDYGIGTAYFLRLNDVLSARINVVKQFEPDLDGVYGNLSVNARF</sequence>
<keyword evidence="3" id="KW-1185">Reference proteome</keyword>
<feature type="chain" id="PRO_5045955971" description="Porin" evidence="1">
    <location>
        <begin position="22"/>
        <end position="294"/>
    </location>
</feature>
<organism evidence="2 3">
    <name type="scientific">Shewanella surugensis</name>
    <dbReference type="NCBI Taxonomy" id="212020"/>
    <lineage>
        <taxon>Bacteria</taxon>
        <taxon>Pseudomonadati</taxon>
        <taxon>Pseudomonadota</taxon>
        <taxon>Gammaproteobacteria</taxon>
        <taxon>Alteromonadales</taxon>
        <taxon>Shewanellaceae</taxon>
        <taxon>Shewanella</taxon>
    </lineage>
</organism>
<evidence type="ECO:0000313" key="3">
    <source>
        <dbReference type="Proteomes" id="UP001203423"/>
    </source>
</evidence>
<protein>
    <recommendedName>
        <fullName evidence="4">Porin</fullName>
    </recommendedName>
</protein>
<evidence type="ECO:0008006" key="4">
    <source>
        <dbReference type="Google" id="ProtNLM"/>
    </source>
</evidence>
<name>A0ABT0LBR6_9GAMM</name>
<dbReference type="EMBL" id="JAKIKS010000041">
    <property type="protein sequence ID" value="MCL1125149.1"/>
    <property type="molecule type" value="Genomic_DNA"/>
</dbReference>
<proteinExistence type="predicted"/>
<keyword evidence="1" id="KW-0732">Signal</keyword>
<evidence type="ECO:0000313" key="2">
    <source>
        <dbReference type="EMBL" id="MCL1125149.1"/>
    </source>
</evidence>
<dbReference type="Proteomes" id="UP001203423">
    <property type="component" value="Unassembled WGS sequence"/>
</dbReference>
<reference evidence="2 3" key="1">
    <citation type="submission" date="2022-01" db="EMBL/GenBank/DDBJ databases">
        <title>Whole genome-based taxonomy of the Shewanellaceae.</title>
        <authorList>
            <person name="Martin-Rodriguez A.J."/>
        </authorList>
    </citation>
    <scope>NUCLEOTIDE SEQUENCE [LARGE SCALE GENOMIC DNA]</scope>
    <source>
        <strain evidence="2 3">DSM 17177</strain>
    </source>
</reference>
<dbReference type="RefSeq" id="WP_248940440.1">
    <property type="nucleotide sequence ID" value="NZ_JAKIKS010000041.1"/>
</dbReference>
<accession>A0ABT0LBR6</accession>
<gene>
    <name evidence="2" type="ORF">L2764_11860</name>
</gene>
<dbReference type="SUPFAM" id="SSF56935">
    <property type="entry name" value="Porins"/>
    <property type="match status" value="1"/>
</dbReference>
<comment type="caution">
    <text evidence="2">The sequence shown here is derived from an EMBL/GenBank/DDBJ whole genome shotgun (WGS) entry which is preliminary data.</text>
</comment>
<evidence type="ECO:0000256" key="1">
    <source>
        <dbReference type="SAM" id="SignalP"/>
    </source>
</evidence>
<feature type="signal peptide" evidence="1">
    <location>
        <begin position="1"/>
        <end position="21"/>
    </location>
</feature>